<dbReference type="AlphaFoldDB" id="A0A8H3LNN0"/>
<dbReference type="Proteomes" id="UP000615446">
    <property type="component" value="Unassembled WGS sequence"/>
</dbReference>
<dbReference type="EMBL" id="BLAL01000187">
    <property type="protein sequence ID" value="GES89440.1"/>
    <property type="molecule type" value="Genomic_DNA"/>
</dbReference>
<gene>
    <name evidence="1" type="ORF">RCL2_001634000</name>
</gene>
<evidence type="ECO:0000313" key="1">
    <source>
        <dbReference type="EMBL" id="GES89440.1"/>
    </source>
</evidence>
<protein>
    <submittedName>
        <fullName evidence="1">Uncharacterized protein</fullName>
    </submittedName>
</protein>
<sequence>MFSEPFMTFITHPLNRITEIYIFCRKTHTSSTVSDFLSFRKTTGKITSTLLMLFLITSLGSRLLKYSVERQRPPFLSANFLISSIVRVRRFSTAHHGHHVLLFFTQLRDAFSSSTTCNLFSNI</sequence>
<organism evidence="1 2">
    <name type="scientific">Rhizophagus clarus</name>
    <dbReference type="NCBI Taxonomy" id="94130"/>
    <lineage>
        <taxon>Eukaryota</taxon>
        <taxon>Fungi</taxon>
        <taxon>Fungi incertae sedis</taxon>
        <taxon>Mucoromycota</taxon>
        <taxon>Glomeromycotina</taxon>
        <taxon>Glomeromycetes</taxon>
        <taxon>Glomerales</taxon>
        <taxon>Glomeraceae</taxon>
        <taxon>Rhizophagus</taxon>
    </lineage>
</organism>
<proteinExistence type="predicted"/>
<name>A0A8H3LNN0_9GLOM</name>
<reference evidence="1" key="1">
    <citation type="submission" date="2019-10" db="EMBL/GenBank/DDBJ databases">
        <title>Conservation and host-specific expression of non-tandemly repeated heterogenous ribosome RNA gene in arbuscular mycorrhizal fungi.</title>
        <authorList>
            <person name="Maeda T."/>
            <person name="Kobayashi Y."/>
            <person name="Nakagawa T."/>
            <person name="Ezawa T."/>
            <person name="Yamaguchi K."/>
            <person name="Bino T."/>
            <person name="Nishimoto Y."/>
            <person name="Shigenobu S."/>
            <person name="Kawaguchi M."/>
        </authorList>
    </citation>
    <scope>NUCLEOTIDE SEQUENCE</scope>
    <source>
        <strain evidence="1">HR1</strain>
    </source>
</reference>
<comment type="caution">
    <text evidence="1">The sequence shown here is derived from an EMBL/GenBank/DDBJ whole genome shotgun (WGS) entry which is preliminary data.</text>
</comment>
<accession>A0A8H3LNN0</accession>
<evidence type="ECO:0000313" key="2">
    <source>
        <dbReference type="Proteomes" id="UP000615446"/>
    </source>
</evidence>